<evidence type="ECO:0000256" key="17">
    <source>
        <dbReference type="ARBA" id="ARBA00032581"/>
    </source>
</evidence>
<dbReference type="EMBL" id="SJSK01000005">
    <property type="protein sequence ID" value="TCC88729.1"/>
    <property type="molecule type" value="Genomic_DNA"/>
</dbReference>
<dbReference type="EC" id="3.2.1.25" evidence="8"/>
<evidence type="ECO:0000256" key="5">
    <source>
        <dbReference type="ARBA" id="ARBA00004740"/>
    </source>
</evidence>
<organism evidence="27 28">
    <name type="scientific">Pedobacter frigiditerrae</name>
    <dbReference type="NCBI Taxonomy" id="2530452"/>
    <lineage>
        <taxon>Bacteria</taxon>
        <taxon>Pseudomonadati</taxon>
        <taxon>Bacteroidota</taxon>
        <taxon>Sphingobacteriia</taxon>
        <taxon>Sphingobacteriales</taxon>
        <taxon>Sphingobacteriaceae</taxon>
        <taxon>Pedobacter</taxon>
    </lineage>
</organism>
<dbReference type="Gene3D" id="2.60.120.260">
    <property type="entry name" value="Galactose-binding domain-like"/>
    <property type="match status" value="1"/>
</dbReference>
<dbReference type="Gene3D" id="2.60.40.10">
    <property type="entry name" value="Immunoglobulins"/>
    <property type="match status" value="3"/>
</dbReference>
<feature type="domain" description="Glycoside hydrolase family 2 catalytic" evidence="23">
    <location>
        <begin position="335"/>
        <end position="450"/>
    </location>
</feature>
<dbReference type="Pfam" id="PF02836">
    <property type="entry name" value="Glyco_hydro_2_C"/>
    <property type="match status" value="1"/>
</dbReference>
<dbReference type="AlphaFoldDB" id="A0A4R0MPF4"/>
<keyword evidence="12 27" id="KW-0378">Hydrolase</keyword>
<evidence type="ECO:0000256" key="10">
    <source>
        <dbReference type="ARBA" id="ARBA00022525"/>
    </source>
</evidence>
<evidence type="ECO:0000256" key="12">
    <source>
        <dbReference type="ARBA" id="ARBA00022801"/>
    </source>
</evidence>
<evidence type="ECO:0000256" key="4">
    <source>
        <dbReference type="ARBA" id="ARBA00004613"/>
    </source>
</evidence>
<dbReference type="InterPro" id="IPR006102">
    <property type="entry name" value="Ig-like_GH2"/>
</dbReference>
<feature type="domain" description="Glycoside hydrolase family 2 immunoglobulin-like beta-sandwich" evidence="22">
    <location>
        <begin position="213"/>
        <end position="318"/>
    </location>
</feature>
<feature type="signal peptide" evidence="21">
    <location>
        <begin position="1"/>
        <end position="19"/>
    </location>
</feature>
<protein>
    <recommendedName>
        <fullName evidence="9">Beta-mannosidase</fullName>
        <ecNumber evidence="8">3.2.1.25</ecNumber>
    </recommendedName>
    <alternativeName>
        <fullName evidence="19">Beta-mannosidase B</fullName>
    </alternativeName>
    <alternativeName>
        <fullName evidence="17">Lysosomal beta A mannosidase</fullName>
    </alternativeName>
    <alternativeName>
        <fullName evidence="20">Mannanase B</fullName>
    </alternativeName>
</protein>
<evidence type="ECO:0000256" key="11">
    <source>
        <dbReference type="ARBA" id="ARBA00022729"/>
    </source>
</evidence>
<dbReference type="FunFam" id="3.20.20.80:FF:000050">
    <property type="entry name" value="Beta-mannosidase B"/>
    <property type="match status" value="1"/>
</dbReference>
<dbReference type="Pfam" id="PF22666">
    <property type="entry name" value="Glyco_hydro_2_N2"/>
    <property type="match status" value="1"/>
</dbReference>
<dbReference type="GO" id="GO:0005764">
    <property type="term" value="C:lysosome"/>
    <property type="evidence" value="ECO:0007669"/>
    <property type="project" value="UniProtKB-SubCell"/>
</dbReference>
<keyword evidence="15" id="KW-0458">Lysosome</keyword>
<dbReference type="SUPFAM" id="SSF49785">
    <property type="entry name" value="Galactose-binding domain-like"/>
    <property type="match status" value="1"/>
</dbReference>
<dbReference type="InterPro" id="IPR006103">
    <property type="entry name" value="Glyco_hydro_2_cat"/>
</dbReference>
<evidence type="ECO:0000256" key="19">
    <source>
        <dbReference type="ARBA" id="ARBA00041069"/>
    </source>
</evidence>
<dbReference type="InterPro" id="IPR036156">
    <property type="entry name" value="Beta-gal/glucu_dom_sf"/>
</dbReference>
<keyword evidence="13" id="KW-1015">Disulfide bond</keyword>
<evidence type="ECO:0000259" key="24">
    <source>
        <dbReference type="Pfam" id="PF17753"/>
    </source>
</evidence>
<dbReference type="InterPro" id="IPR008979">
    <property type="entry name" value="Galactose-bd-like_sf"/>
</dbReference>
<comment type="subunit">
    <text evidence="6">Monomer.</text>
</comment>
<feature type="chain" id="PRO_5020853468" description="Beta-mannosidase" evidence="21">
    <location>
        <begin position="20"/>
        <end position="850"/>
    </location>
</feature>
<comment type="subunit">
    <text evidence="7">Homodimer.</text>
</comment>
<evidence type="ECO:0000256" key="1">
    <source>
        <dbReference type="ARBA" id="ARBA00000829"/>
    </source>
</evidence>
<sequence>MKRLFIFILLAFVFGEVSAQVTEIKLHSNWQFHKAGENEWLKSTVPGTVHTDLLDNKKIKDPFYRTNEKEIQWISVSDWEYKTNIVVDSLLLLNENIDLVMEGLDTYADVYVNNNKILSANNMFLAWKKPIRTYLKKGNNELRVYFHSPINKVMPAYNSLGYHVPVSNNDQANERVSIFIRKAGYHFGWDWGPRLVTSGIWRPIYLSCWNDAKIEDLFIKQKLLKPHQASLDAEMEVYSSTSGVRLVEVLIDEDHKVLLSKRVYFSKGVNKVNVPFELENPILWWPKGFGNQKLYTFNVRVKDGERILAFKQVKKGLRDIEVVQDSHEKGKSFYFKVNGVPIFIKGANYVPQDNFLTRVTNEKYRHVIETADASNINMLRVWGGGIYENDIFYDLCDEKGILVWQDFMFACALYPPLTDLKKNIYDEAVQNVKRLRNHPSIAIWCGNNEIVQFMNENYWGQTKANFRTPADSLAVIDTYAEIFHNILPSALKAYDDEKFYWSSSPNGENYSTNFSAGTTTGDLHYWGVWHGKKPFSEYNKVIPSFMSEYGFQSFPEIESVNKFAIPADFSIDSEVMKAHQRSTIGNGTIVHYMKEMYKVPQRFSDFLYVGQLLQADGIKTAIEAQRRAMPYCMGSIYWQLNDCWPVASWSSMDYYGRWKALQYAVKKAYSEVLISTILEEETVKIYIVSDKRENIKATLRIQLIDFNGKILSEVNKDVNVIGNNSAVYYSQLEKELIKNADKRKTFLKTTLFVNNQQITDQIFYFDLQKNLLLDKSKLQWELKKDLNNYKIILKSDKLIKNLKISLEDENIVFSDNYLDILPGCETTVSFKYDKVIDKKDLSFFSLIDAK</sequence>
<evidence type="ECO:0000256" key="6">
    <source>
        <dbReference type="ARBA" id="ARBA00011245"/>
    </source>
</evidence>
<dbReference type="OrthoDB" id="9801077at2"/>
<proteinExistence type="inferred from homology"/>
<dbReference type="SUPFAM" id="SSF51445">
    <property type="entry name" value="(Trans)glycosidases"/>
    <property type="match status" value="1"/>
</dbReference>
<dbReference type="InterPro" id="IPR017853">
    <property type="entry name" value="GH"/>
</dbReference>
<feature type="domain" description="Beta-mannosidase Ig-fold" evidence="24">
    <location>
        <begin position="775"/>
        <end position="833"/>
    </location>
</feature>
<dbReference type="PANTHER" id="PTHR43730:SF1">
    <property type="entry name" value="BETA-MANNOSIDASE"/>
    <property type="match status" value="1"/>
</dbReference>
<evidence type="ECO:0000256" key="14">
    <source>
        <dbReference type="ARBA" id="ARBA00023180"/>
    </source>
</evidence>
<dbReference type="GO" id="GO:0006516">
    <property type="term" value="P:glycoprotein catabolic process"/>
    <property type="evidence" value="ECO:0007669"/>
    <property type="project" value="TreeGrafter"/>
</dbReference>
<dbReference type="InterPro" id="IPR054593">
    <property type="entry name" value="Beta-mannosidase-like_N2"/>
</dbReference>
<comment type="catalytic activity">
    <reaction evidence="1">
        <text>Hydrolysis of terminal, non-reducing beta-D-mannose residues in beta-D-mannosides.</text>
        <dbReference type="EC" id="3.2.1.25"/>
    </reaction>
</comment>
<evidence type="ECO:0000256" key="8">
    <source>
        <dbReference type="ARBA" id="ARBA00012754"/>
    </source>
</evidence>
<evidence type="ECO:0000259" key="22">
    <source>
        <dbReference type="Pfam" id="PF00703"/>
    </source>
</evidence>
<dbReference type="PANTHER" id="PTHR43730">
    <property type="entry name" value="BETA-MANNOSIDASE"/>
    <property type="match status" value="1"/>
</dbReference>
<evidence type="ECO:0000256" key="20">
    <source>
        <dbReference type="ARBA" id="ARBA00041614"/>
    </source>
</evidence>
<dbReference type="Pfam" id="PF17753">
    <property type="entry name" value="Ig_mannosidase"/>
    <property type="match status" value="1"/>
</dbReference>
<evidence type="ECO:0000259" key="26">
    <source>
        <dbReference type="Pfam" id="PF22666"/>
    </source>
</evidence>
<name>A0A4R0MPF4_9SPHI</name>
<dbReference type="RefSeq" id="WP_131554783.1">
    <property type="nucleotide sequence ID" value="NZ_SJSK01000005.1"/>
</dbReference>
<dbReference type="InterPro" id="IPR041447">
    <property type="entry name" value="Mannosidase_ig"/>
</dbReference>
<feature type="domain" description="Mannosidase Ig/CBM-like" evidence="25">
    <location>
        <begin position="682"/>
        <end position="770"/>
    </location>
</feature>
<evidence type="ECO:0000256" key="13">
    <source>
        <dbReference type="ARBA" id="ARBA00023157"/>
    </source>
</evidence>
<evidence type="ECO:0000256" key="18">
    <source>
        <dbReference type="ARBA" id="ARBA00038429"/>
    </source>
</evidence>
<comment type="similarity">
    <text evidence="18">Belongs to the glycosyl hydrolase 2 family. Beta-mannosidase B subfamily.</text>
</comment>
<dbReference type="Pfam" id="PF00703">
    <property type="entry name" value="Glyco_hydro_2"/>
    <property type="match status" value="1"/>
</dbReference>
<dbReference type="GO" id="GO:0005975">
    <property type="term" value="P:carbohydrate metabolic process"/>
    <property type="evidence" value="ECO:0007669"/>
    <property type="project" value="InterPro"/>
</dbReference>
<dbReference type="InterPro" id="IPR050887">
    <property type="entry name" value="Beta-mannosidase_GH2"/>
</dbReference>
<comment type="subcellular location">
    <subcellularLocation>
        <location evidence="3">Lysosome</location>
    </subcellularLocation>
    <subcellularLocation>
        <location evidence="4">Secreted</location>
    </subcellularLocation>
</comment>
<evidence type="ECO:0000256" key="15">
    <source>
        <dbReference type="ARBA" id="ARBA00023228"/>
    </source>
</evidence>
<keyword evidence="28" id="KW-1185">Reference proteome</keyword>
<evidence type="ECO:0000256" key="3">
    <source>
        <dbReference type="ARBA" id="ARBA00004371"/>
    </source>
</evidence>
<evidence type="ECO:0000256" key="7">
    <source>
        <dbReference type="ARBA" id="ARBA00011738"/>
    </source>
</evidence>
<evidence type="ECO:0000313" key="28">
    <source>
        <dbReference type="Proteomes" id="UP000292884"/>
    </source>
</evidence>
<comment type="pathway">
    <text evidence="5">Glycan metabolism; N-glycan degradation.</text>
</comment>
<dbReference type="Gene3D" id="3.20.20.80">
    <property type="entry name" value="Glycosidases"/>
    <property type="match status" value="1"/>
</dbReference>
<feature type="domain" description="Beta-mannosidase-like galactose-binding" evidence="26">
    <location>
        <begin position="30"/>
        <end position="202"/>
    </location>
</feature>
<evidence type="ECO:0000259" key="25">
    <source>
        <dbReference type="Pfam" id="PF17786"/>
    </source>
</evidence>
<reference evidence="27 28" key="1">
    <citation type="submission" date="2019-02" db="EMBL/GenBank/DDBJ databases">
        <title>Pedobacter sp. RP-1-13 sp. nov., isolated from Arctic soil.</title>
        <authorList>
            <person name="Dahal R.H."/>
        </authorList>
    </citation>
    <scope>NUCLEOTIDE SEQUENCE [LARGE SCALE GENOMIC DNA]</scope>
    <source>
        <strain evidence="27 28">RP-1-13</strain>
    </source>
</reference>
<dbReference type="FunFam" id="2.60.120.260:FF:000060">
    <property type="entry name" value="Probable beta-mannosidase"/>
    <property type="match status" value="1"/>
</dbReference>
<evidence type="ECO:0000313" key="27">
    <source>
        <dbReference type="EMBL" id="TCC88729.1"/>
    </source>
</evidence>
<dbReference type="InterPro" id="IPR041625">
    <property type="entry name" value="Beta-mannosidase_Ig"/>
</dbReference>
<dbReference type="GO" id="GO:0004567">
    <property type="term" value="F:beta-mannosidase activity"/>
    <property type="evidence" value="ECO:0007669"/>
    <property type="project" value="UniProtKB-EC"/>
</dbReference>
<evidence type="ECO:0000256" key="21">
    <source>
        <dbReference type="SAM" id="SignalP"/>
    </source>
</evidence>
<evidence type="ECO:0000256" key="16">
    <source>
        <dbReference type="ARBA" id="ARBA00023295"/>
    </source>
</evidence>
<keyword evidence="10" id="KW-0964">Secreted</keyword>
<keyword evidence="16" id="KW-0326">Glycosidase</keyword>
<keyword evidence="14" id="KW-0325">Glycoprotein</keyword>
<dbReference type="Pfam" id="PF17786">
    <property type="entry name" value="Mannosidase_ig"/>
    <property type="match status" value="1"/>
</dbReference>
<dbReference type="GO" id="GO:0005576">
    <property type="term" value="C:extracellular region"/>
    <property type="evidence" value="ECO:0007669"/>
    <property type="project" value="UniProtKB-SubCell"/>
</dbReference>
<comment type="function">
    <text evidence="2">Exoglycosidase that cleaves the single beta-linked mannose residue from the non-reducing end of all N-linked glycoprotein oligosaccharides.</text>
</comment>
<dbReference type="InterPro" id="IPR013783">
    <property type="entry name" value="Ig-like_fold"/>
</dbReference>
<accession>A0A4R0MPF4</accession>
<evidence type="ECO:0000259" key="23">
    <source>
        <dbReference type="Pfam" id="PF02836"/>
    </source>
</evidence>
<keyword evidence="11 21" id="KW-0732">Signal</keyword>
<evidence type="ECO:0000256" key="2">
    <source>
        <dbReference type="ARBA" id="ARBA00003150"/>
    </source>
</evidence>
<gene>
    <name evidence="27" type="ORF">EZ428_19025</name>
</gene>
<evidence type="ECO:0000256" key="9">
    <source>
        <dbReference type="ARBA" id="ARBA00015707"/>
    </source>
</evidence>
<comment type="caution">
    <text evidence="27">The sequence shown here is derived from an EMBL/GenBank/DDBJ whole genome shotgun (WGS) entry which is preliminary data.</text>
</comment>
<dbReference type="SUPFAM" id="SSF49303">
    <property type="entry name" value="beta-Galactosidase/glucuronidase domain"/>
    <property type="match status" value="3"/>
</dbReference>
<dbReference type="Proteomes" id="UP000292884">
    <property type="component" value="Unassembled WGS sequence"/>
</dbReference>